<organism evidence="2 3">
    <name type="scientific">Ignisphaera aggregans (strain DSM 17230 / JCM 13409 / AQ1.S1)</name>
    <dbReference type="NCBI Taxonomy" id="583356"/>
    <lineage>
        <taxon>Archaea</taxon>
        <taxon>Thermoproteota</taxon>
        <taxon>Thermoprotei</taxon>
        <taxon>Desulfurococcales</taxon>
        <taxon>Desulfurococcaceae</taxon>
        <taxon>Ignisphaera</taxon>
    </lineage>
</organism>
<evidence type="ECO:0008006" key="4">
    <source>
        <dbReference type="Google" id="ProtNLM"/>
    </source>
</evidence>
<evidence type="ECO:0000256" key="1">
    <source>
        <dbReference type="SAM" id="Phobius"/>
    </source>
</evidence>
<dbReference type="STRING" id="583356.Igag_0423"/>
<name>E0SRI6_IGNAA</name>
<dbReference type="Proteomes" id="UP000001304">
    <property type="component" value="Chromosome"/>
</dbReference>
<keyword evidence="1" id="KW-0472">Membrane</keyword>
<reference evidence="2 3" key="1">
    <citation type="journal article" date="2010" name="Stand. Genomic Sci.">
        <title>Complete genome sequence of Ignisphaera aggregans type strain (AQ1.S1).</title>
        <authorList>
            <person name="Goker M."/>
            <person name="Held B."/>
            <person name="Lapidus A."/>
            <person name="Nolan M."/>
            <person name="Spring S."/>
            <person name="Yasawong M."/>
            <person name="Lucas S."/>
            <person name="Glavina Del Rio T."/>
            <person name="Tice H."/>
            <person name="Cheng J.F."/>
            <person name="Goodwin L."/>
            <person name="Tapia R."/>
            <person name="Pitluck S."/>
            <person name="Liolios K."/>
            <person name="Ivanova N."/>
            <person name="Mavromatis K."/>
            <person name="Mikhailova N."/>
            <person name="Pati A."/>
            <person name="Chen A."/>
            <person name="Palaniappan K."/>
            <person name="Brambilla E."/>
            <person name="Land M."/>
            <person name="Hauser L."/>
            <person name="Chang Y.J."/>
            <person name="Jeffries C.D."/>
            <person name="Brettin T."/>
            <person name="Detter J.C."/>
            <person name="Han C."/>
            <person name="Rohde M."/>
            <person name="Sikorski J."/>
            <person name="Woyke T."/>
            <person name="Bristow J."/>
            <person name="Eisen J.A."/>
            <person name="Markowitz V."/>
            <person name="Hugenholtz P."/>
            <person name="Kyrpides N.C."/>
            <person name="Klenk H.P."/>
        </authorList>
    </citation>
    <scope>NUCLEOTIDE SEQUENCE [LARGE SCALE GENOMIC DNA]</scope>
    <source>
        <strain evidence="3">DSM 17230 / JCM 13409 / AQ1.S1</strain>
    </source>
</reference>
<accession>E0SRI6</accession>
<protein>
    <recommendedName>
        <fullName evidence="4">DUF4129 domain-containing protein</fullName>
    </recommendedName>
</protein>
<dbReference type="EMBL" id="CP002098">
    <property type="protein sequence ID" value="ADM27261.1"/>
    <property type="molecule type" value="Genomic_DNA"/>
</dbReference>
<sequence>MNISLKGANLSFINLSISPGVERVVVATESYTYSDIFLYIILIISLAFIIIMIFLYLWGSQKFSSSPIYIGRKKSSDTIPIISYVYEGVKRVLREHYIVIRDRMRCRHCTPREIAIKIKSKPLELFAHVYEDVVYGSKSRKDIYNVIDMVKNFLEKNE</sequence>
<dbReference type="HOGENOM" id="CLU_1665484_0_0_2"/>
<evidence type="ECO:0000313" key="3">
    <source>
        <dbReference type="Proteomes" id="UP000001304"/>
    </source>
</evidence>
<dbReference type="KEGG" id="iag:Igag_0423"/>
<keyword evidence="1" id="KW-0812">Transmembrane</keyword>
<evidence type="ECO:0000313" key="2">
    <source>
        <dbReference type="EMBL" id="ADM27261.1"/>
    </source>
</evidence>
<gene>
    <name evidence="2" type="ordered locus">Igag_0423</name>
</gene>
<dbReference type="BioCyc" id="IAGG583356:GHAH-426-MONOMER"/>
<keyword evidence="3" id="KW-1185">Reference proteome</keyword>
<proteinExistence type="predicted"/>
<dbReference type="AlphaFoldDB" id="E0SRI6"/>
<feature type="transmembrane region" description="Helical" evidence="1">
    <location>
        <begin position="36"/>
        <end position="58"/>
    </location>
</feature>
<keyword evidence="1" id="KW-1133">Transmembrane helix</keyword>